<dbReference type="Gene3D" id="2.60.120.260">
    <property type="entry name" value="Galactose-binding domain-like"/>
    <property type="match status" value="1"/>
</dbReference>
<dbReference type="GO" id="GO:0004553">
    <property type="term" value="F:hydrolase activity, hydrolyzing O-glycosyl compounds"/>
    <property type="evidence" value="ECO:0007669"/>
    <property type="project" value="InterPro"/>
</dbReference>
<dbReference type="Proteomes" id="UP000323502">
    <property type="component" value="Unassembled WGS sequence"/>
</dbReference>
<dbReference type="InterPro" id="IPR023296">
    <property type="entry name" value="Glyco_hydro_beta-prop_sf"/>
</dbReference>
<comment type="similarity">
    <text evidence="1 8">Belongs to the glycosyl hydrolase 43 family.</text>
</comment>
<feature type="active site" description="Proton donor" evidence="6">
    <location>
        <position position="217"/>
    </location>
</feature>
<keyword evidence="3 8" id="KW-0378">Hydrolase</keyword>
<evidence type="ECO:0000256" key="2">
    <source>
        <dbReference type="ARBA" id="ARBA00022651"/>
    </source>
</evidence>
<feature type="active site" description="Proton acceptor" evidence="6">
    <location>
        <position position="50"/>
    </location>
</feature>
<dbReference type="InterPro" id="IPR000421">
    <property type="entry name" value="FA58C"/>
</dbReference>
<keyword evidence="2" id="KW-0624">Polysaccharide degradation</keyword>
<evidence type="ECO:0000256" key="5">
    <source>
        <dbReference type="ARBA" id="ARBA00023295"/>
    </source>
</evidence>
<dbReference type="Gene3D" id="2.115.10.20">
    <property type="entry name" value="Glycosyl hydrolase domain, family 43"/>
    <property type="match status" value="1"/>
</dbReference>
<dbReference type="PANTHER" id="PTHR43772:SF2">
    <property type="entry name" value="PUTATIVE (AFU_ORTHOLOGUE AFUA_2G04480)-RELATED"/>
    <property type="match status" value="1"/>
</dbReference>
<accession>A0A1G7P7U2</accession>
<dbReference type="InterPro" id="IPR008979">
    <property type="entry name" value="Galactose-bd-like_sf"/>
</dbReference>
<name>A0A1G7P7U2_9SPHN</name>
<dbReference type="PANTHER" id="PTHR43772">
    <property type="entry name" value="ENDO-1,4-BETA-XYLANASE"/>
    <property type="match status" value="1"/>
</dbReference>
<evidence type="ECO:0000313" key="9">
    <source>
        <dbReference type="EMBL" id="SDF82355.1"/>
    </source>
</evidence>
<dbReference type="CDD" id="cd18608">
    <property type="entry name" value="GH43_F5-8_typeC-like"/>
    <property type="match status" value="1"/>
</dbReference>
<keyword evidence="10" id="KW-1185">Reference proteome</keyword>
<keyword evidence="5 8" id="KW-0326">Glycosidase</keyword>
<proteinExistence type="inferred from homology"/>
<keyword evidence="2" id="KW-0858">Xylan degradation</keyword>
<dbReference type="RefSeq" id="WP_235904095.1">
    <property type="nucleotide sequence ID" value="NZ_FNBI01000006.1"/>
</dbReference>
<evidence type="ECO:0000256" key="1">
    <source>
        <dbReference type="ARBA" id="ARBA00009865"/>
    </source>
</evidence>
<evidence type="ECO:0000256" key="8">
    <source>
        <dbReference type="RuleBase" id="RU361187"/>
    </source>
</evidence>
<dbReference type="SUPFAM" id="SSF75005">
    <property type="entry name" value="Arabinanase/levansucrase/invertase"/>
    <property type="match status" value="1"/>
</dbReference>
<evidence type="ECO:0000256" key="3">
    <source>
        <dbReference type="ARBA" id="ARBA00022801"/>
    </source>
</evidence>
<keyword evidence="4" id="KW-0119">Carbohydrate metabolism</keyword>
<dbReference type="AlphaFoldDB" id="A0A1G7P7U2"/>
<dbReference type="InterPro" id="IPR006710">
    <property type="entry name" value="Glyco_hydro_43"/>
</dbReference>
<evidence type="ECO:0000256" key="6">
    <source>
        <dbReference type="PIRSR" id="PIRSR606710-1"/>
    </source>
</evidence>
<dbReference type="EMBL" id="FNBI01000006">
    <property type="protein sequence ID" value="SDF82355.1"/>
    <property type="molecule type" value="Genomic_DNA"/>
</dbReference>
<dbReference type="InterPro" id="IPR052176">
    <property type="entry name" value="Glycosyl_Hydrlase_43_Enz"/>
</dbReference>
<evidence type="ECO:0000256" key="4">
    <source>
        <dbReference type="ARBA" id="ARBA00023277"/>
    </source>
</evidence>
<evidence type="ECO:0000256" key="7">
    <source>
        <dbReference type="PIRSR" id="PIRSR606710-2"/>
    </source>
</evidence>
<dbReference type="Pfam" id="PF00754">
    <property type="entry name" value="F5_F8_type_C"/>
    <property type="match status" value="1"/>
</dbReference>
<protein>
    <submittedName>
        <fullName evidence="9">F5/8 type C domain-containing protein</fullName>
    </submittedName>
</protein>
<evidence type="ECO:0000313" key="10">
    <source>
        <dbReference type="Proteomes" id="UP000323502"/>
    </source>
</evidence>
<dbReference type="PROSITE" id="PS50022">
    <property type="entry name" value="FA58C_3"/>
    <property type="match status" value="1"/>
</dbReference>
<sequence>MMGLPFLSRFAMPAALLLTGGALAGAADVPVSRWNMAGAGNPLLPGYFADPSIVRDKGRWYIFATIDPWGDDRLGLWSSDNGRDWTFTTPNWPTKAAATGPRSGDAKVWAPSVVKAPNGRWYMYVSVGSEVWVGTADAPAGPWRDANGGRPLIARDFAPEYHMIDAEAFVDDDGRAYLYWGSGLNWTNGHCFVVRLKPDMVTFDGTPRDVTPANYFEAPFMVKAGRNYLLTYSDGNTTKDTYKVRYAIGTSPLGPFREGATSPILETDRARDVISPGHHSVFRSEGRSYILYHRQSLPFPKGGDTVLRQVAVDPLTLGADGVIAKVVPSHGSAVAGFVPKRSAGLRWRASGSASPENAADDNYATLWQPVAGQPAMLVADLGRAQAVKGSRIRPEYANRPYHFGIEASQDGRRWRVVAPVAERQGSPIEVPHATTARYLRVVAPVGDAAMWEWSIDPRE</sequence>
<dbReference type="Pfam" id="PF04616">
    <property type="entry name" value="Glyco_hydro_43"/>
    <property type="match status" value="1"/>
</dbReference>
<feature type="site" description="Important for catalytic activity, responsible for pKa modulation of the active site Glu and correct orientation of both the proton donor and substrate" evidence="7">
    <location>
        <position position="165"/>
    </location>
</feature>
<gene>
    <name evidence="9" type="ORF">SAMN05216557_10696</name>
</gene>
<dbReference type="GO" id="GO:0045493">
    <property type="term" value="P:xylan catabolic process"/>
    <property type="evidence" value="ECO:0007669"/>
    <property type="project" value="UniProtKB-KW"/>
</dbReference>
<organism evidence="9 10">
    <name type="scientific">Sphingomonas carotinifaciens</name>
    <dbReference type="NCBI Taxonomy" id="1166323"/>
    <lineage>
        <taxon>Bacteria</taxon>
        <taxon>Pseudomonadati</taxon>
        <taxon>Pseudomonadota</taxon>
        <taxon>Alphaproteobacteria</taxon>
        <taxon>Sphingomonadales</taxon>
        <taxon>Sphingomonadaceae</taxon>
        <taxon>Sphingomonas</taxon>
    </lineage>
</organism>
<dbReference type="SUPFAM" id="SSF49785">
    <property type="entry name" value="Galactose-binding domain-like"/>
    <property type="match status" value="1"/>
</dbReference>
<reference evidence="9 10" key="1">
    <citation type="submission" date="2016-10" db="EMBL/GenBank/DDBJ databases">
        <authorList>
            <person name="Varghese N."/>
            <person name="Submissions S."/>
        </authorList>
    </citation>
    <scope>NUCLEOTIDE SEQUENCE [LARGE SCALE GENOMIC DNA]</scope>
    <source>
        <strain evidence="9 10">S7-754</strain>
    </source>
</reference>